<dbReference type="GO" id="GO:0005524">
    <property type="term" value="F:ATP binding"/>
    <property type="evidence" value="ECO:0007669"/>
    <property type="project" value="UniProtKB-KW"/>
</dbReference>
<dbReference type="SUPFAM" id="SSF52540">
    <property type="entry name" value="P-loop containing nucleoside triphosphate hydrolases"/>
    <property type="match status" value="1"/>
</dbReference>
<reference evidence="18 19" key="1">
    <citation type="submission" date="2018-11" db="EMBL/GenBank/DDBJ databases">
        <title>Genomic Encyclopedia of Type Strains, Phase IV (KMG-IV): sequencing the most valuable type-strain genomes for metagenomic binning, comparative biology and taxonomic classification.</title>
        <authorList>
            <person name="Goeker M."/>
        </authorList>
    </citation>
    <scope>NUCLEOTIDE SEQUENCE [LARGE SCALE GENOMIC DNA]</scope>
    <source>
        <strain evidence="18 19">DSM 102936</strain>
    </source>
</reference>
<keyword evidence="13 18" id="KW-0418">Kinase</keyword>
<dbReference type="NCBIfam" id="NF004469">
    <property type="entry name" value="PRK05800.1"/>
    <property type="match status" value="1"/>
</dbReference>
<evidence type="ECO:0000256" key="6">
    <source>
        <dbReference type="ARBA" id="ARBA00005159"/>
    </source>
</evidence>
<dbReference type="PANTHER" id="PTHR34848:SF1">
    <property type="entry name" value="BIFUNCTIONAL ADENOSYLCOBALAMIN BIOSYNTHESIS PROTEIN COBU"/>
    <property type="match status" value="1"/>
</dbReference>
<comment type="pathway">
    <text evidence="5">Cofactor biosynthesis; adenosylcobalamin biosynthesis; adenosylcobalamin from cob(II)yrinate a,c-diamide: step 6/7.</text>
</comment>
<name>A0A3N5ASR1_9THEO</name>
<evidence type="ECO:0000313" key="19">
    <source>
        <dbReference type="Proteomes" id="UP000282654"/>
    </source>
</evidence>
<dbReference type="PANTHER" id="PTHR34848">
    <property type="match status" value="1"/>
</dbReference>
<comment type="pathway">
    <text evidence="6">Cofactor biosynthesis; adenosylcobalamin biosynthesis; adenosylcobalamin from cob(II)yrinate a,c-diamide: step 5/7.</text>
</comment>
<evidence type="ECO:0000256" key="5">
    <source>
        <dbReference type="ARBA" id="ARBA00004692"/>
    </source>
</evidence>
<proteinExistence type="inferred from homology"/>
<dbReference type="InterPro" id="IPR027417">
    <property type="entry name" value="P-loop_NTPase"/>
</dbReference>
<evidence type="ECO:0000256" key="9">
    <source>
        <dbReference type="ARBA" id="ARBA00012523"/>
    </source>
</evidence>
<comment type="catalytic activity">
    <reaction evidence="3">
        <text>adenosylcob(III)inamide + GTP = adenosylcob(III)inamide phosphate + GDP + H(+)</text>
        <dbReference type="Rhea" id="RHEA:15765"/>
        <dbReference type="ChEBI" id="CHEBI:2480"/>
        <dbReference type="ChEBI" id="CHEBI:15378"/>
        <dbReference type="ChEBI" id="CHEBI:37565"/>
        <dbReference type="ChEBI" id="CHEBI:58189"/>
        <dbReference type="ChEBI" id="CHEBI:58502"/>
        <dbReference type="EC" id="2.7.1.156"/>
    </reaction>
</comment>
<comment type="caution">
    <text evidence="18">The sequence shown here is derived from an EMBL/GenBank/DDBJ whole genome shotgun (WGS) entry which is preliminary data.</text>
</comment>
<comment type="catalytic activity">
    <reaction evidence="1">
        <text>adenosylcob(III)inamide + ATP = adenosylcob(III)inamide phosphate + ADP + H(+)</text>
        <dbReference type="Rhea" id="RHEA:15769"/>
        <dbReference type="ChEBI" id="CHEBI:2480"/>
        <dbReference type="ChEBI" id="CHEBI:15378"/>
        <dbReference type="ChEBI" id="CHEBI:30616"/>
        <dbReference type="ChEBI" id="CHEBI:58502"/>
        <dbReference type="ChEBI" id="CHEBI:456216"/>
        <dbReference type="EC" id="2.7.1.156"/>
    </reaction>
</comment>
<evidence type="ECO:0000256" key="1">
    <source>
        <dbReference type="ARBA" id="ARBA00000312"/>
    </source>
</evidence>
<gene>
    <name evidence="18" type="ORF">EDD75_0901</name>
</gene>
<evidence type="ECO:0000256" key="3">
    <source>
        <dbReference type="ARBA" id="ARBA00001522"/>
    </source>
</evidence>
<keyword evidence="10" id="KW-0169">Cobalamin biosynthesis</keyword>
<dbReference type="Gene3D" id="3.30.70.1120">
    <property type="entry name" value="TT1725-like"/>
    <property type="match status" value="1"/>
</dbReference>
<dbReference type="InterPro" id="IPR007546">
    <property type="entry name" value="DUF503"/>
</dbReference>
<dbReference type="Proteomes" id="UP000282654">
    <property type="component" value="Unassembled WGS sequence"/>
</dbReference>
<dbReference type="Gene3D" id="3.40.50.300">
    <property type="entry name" value="P-loop containing nucleotide triphosphate hydrolases"/>
    <property type="match status" value="1"/>
</dbReference>
<dbReference type="CDD" id="cd00544">
    <property type="entry name" value="CobU"/>
    <property type="match status" value="1"/>
</dbReference>
<evidence type="ECO:0000256" key="12">
    <source>
        <dbReference type="ARBA" id="ARBA00022741"/>
    </source>
</evidence>
<sequence>MVNGVLTAEIFLPGATSLKEKRRTLKSLVEKLRGRFNVAVAEVEGQNAWQRATLAVAAVAGESIILHRLFEEVVNFIDGYRDAVLSDYQVDFYGVYLGREGDSGAKKVVSGGLVLVTGGARSGKSAYAESLLQDAPRAVFIATAVSTDAEMAARIAAHRSRRPASWETIEEPRDLAGAVRSVPTRVPVLVDCLGFWVNNLLAAGCTEEEVLKQATEFIGAVGAREGLTVAVTNEVGGGVVPPYPLGRLYRDLLGRVNQVVAHAAAAVYLLVCGIPVQLKP</sequence>
<protein>
    <recommendedName>
        <fullName evidence="16">Adenosylcobinamide kinase</fullName>
        <ecNumber evidence="8">2.7.1.156</ecNumber>
        <ecNumber evidence="9">2.7.7.62</ecNumber>
    </recommendedName>
    <alternativeName>
        <fullName evidence="17">Adenosylcobinamide-phosphate guanylyltransferase</fullName>
    </alternativeName>
</protein>
<evidence type="ECO:0000256" key="2">
    <source>
        <dbReference type="ARBA" id="ARBA00000711"/>
    </source>
</evidence>
<comment type="function">
    <text evidence="4">Catalyzes ATP-dependent phosphorylation of adenosylcobinamide and addition of GMP to adenosylcobinamide phosphate.</text>
</comment>
<dbReference type="InterPro" id="IPR003203">
    <property type="entry name" value="CobU/CobP"/>
</dbReference>
<keyword evidence="14" id="KW-0067">ATP-binding</keyword>
<comment type="similarity">
    <text evidence="7">Belongs to the CobU/CobP family.</text>
</comment>
<keyword evidence="12" id="KW-0547">Nucleotide-binding</keyword>
<dbReference type="GO" id="GO:0005525">
    <property type="term" value="F:GTP binding"/>
    <property type="evidence" value="ECO:0007669"/>
    <property type="project" value="UniProtKB-KW"/>
</dbReference>
<dbReference type="InterPro" id="IPR036746">
    <property type="entry name" value="TT1725-like_sf"/>
</dbReference>
<organism evidence="18 19">
    <name type="scientific">Thermodesulfitimonas autotrophica</name>
    <dbReference type="NCBI Taxonomy" id="1894989"/>
    <lineage>
        <taxon>Bacteria</taxon>
        <taxon>Bacillati</taxon>
        <taxon>Bacillota</taxon>
        <taxon>Clostridia</taxon>
        <taxon>Thermoanaerobacterales</taxon>
        <taxon>Thermoanaerobacteraceae</taxon>
        <taxon>Thermodesulfitimonas</taxon>
    </lineage>
</organism>
<evidence type="ECO:0000256" key="14">
    <source>
        <dbReference type="ARBA" id="ARBA00022840"/>
    </source>
</evidence>
<keyword evidence="19" id="KW-1185">Reference proteome</keyword>
<evidence type="ECO:0000256" key="7">
    <source>
        <dbReference type="ARBA" id="ARBA00007490"/>
    </source>
</evidence>
<evidence type="ECO:0000256" key="15">
    <source>
        <dbReference type="ARBA" id="ARBA00023134"/>
    </source>
</evidence>
<dbReference type="Pfam" id="PF02283">
    <property type="entry name" value="CobU"/>
    <property type="match status" value="1"/>
</dbReference>
<keyword evidence="11 18" id="KW-0808">Transferase</keyword>
<dbReference type="RefSeq" id="WP_123928649.1">
    <property type="nucleotide sequence ID" value="NZ_RKRE01000002.1"/>
</dbReference>
<dbReference type="EC" id="2.7.7.62" evidence="9"/>
<dbReference type="AlphaFoldDB" id="A0A3N5ASR1"/>
<dbReference type="GO" id="GO:0008820">
    <property type="term" value="F:cobinamide phosphate guanylyltransferase activity"/>
    <property type="evidence" value="ECO:0007669"/>
    <property type="project" value="UniProtKB-EC"/>
</dbReference>
<evidence type="ECO:0000256" key="17">
    <source>
        <dbReference type="ARBA" id="ARBA00030571"/>
    </source>
</evidence>
<evidence type="ECO:0000256" key="8">
    <source>
        <dbReference type="ARBA" id="ARBA00012016"/>
    </source>
</evidence>
<evidence type="ECO:0000256" key="10">
    <source>
        <dbReference type="ARBA" id="ARBA00022573"/>
    </source>
</evidence>
<evidence type="ECO:0000256" key="16">
    <source>
        <dbReference type="ARBA" id="ARBA00029570"/>
    </source>
</evidence>
<dbReference type="GO" id="GO:0043752">
    <property type="term" value="F:adenosylcobinamide kinase activity"/>
    <property type="evidence" value="ECO:0007669"/>
    <property type="project" value="UniProtKB-EC"/>
</dbReference>
<evidence type="ECO:0000256" key="13">
    <source>
        <dbReference type="ARBA" id="ARBA00022777"/>
    </source>
</evidence>
<dbReference type="Pfam" id="PF04456">
    <property type="entry name" value="DUF503"/>
    <property type="match status" value="1"/>
</dbReference>
<comment type="catalytic activity">
    <reaction evidence="2">
        <text>adenosylcob(III)inamide phosphate + GTP + H(+) = adenosylcob(III)inamide-GDP + diphosphate</text>
        <dbReference type="Rhea" id="RHEA:22712"/>
        <dbReference type="ChEBI" id="CHEBI:15378"/>
        <dbReference type="ChEBI" id="CHEBI:33019"/>
        <dbReference type="ChEBI" id="CHEBI:37565"/>
        <dbReference type="ChEBI" id="CHEBI:58502"/>
        <dbReference type="ChEBI" id="CHEBI:60487"/>
        <dbReference type="EC" id="2.7.7.62"/>
    </reaction>
</comment>
<accession>A0A3N5ASR1</accession>
<dbReference type="EMBL" id="RKRE01000002">
    <property type="protein sequence ID" value="RPF46650.1"/>
    <property type="molecule type" value="Genomic_DNA"/>
</dbReference>
<dbReference type="EC" id="2.7.1.156" evidence="8"/>
<keyword evidence="18" id="KW-0548">Nucleotidyltransferase</keyword>
<dbReference type="SUPFAM" id="SSF103007">
    <property type="entry name" value="Hypothetical protein TT1725"/>
    <property type="match status" value="1"/>
</dbReference>
<dbReference type="GO" id="GO:0009236">
    <property type="term" value="P:cobalamin biosynthetic process"/>
    <property type="evidence" value="ECO:0007669"/>
    <property type="project" value="UniProtKB-UniPathway"/>
</dbReference>
<keyword evidence="15" id="KW-0342">GTP-binding</keyword>
<evidence type="ECO:0000256" key="4">
    <source>
        <dbReference type="ARBA" id="ARBA00003889"/>
    </source>
</evidence>
<evidence type="ECO:0000313" key="18">
    <source>
        <dbReference type="EMBL" id="RPF46650.1"/>
    </source>
</evidence>
<dbReference type="UniPathway" id="UPA00148">
    <property type="reaction ID" value="UER00236"/>
</dbReference>
<evidence type="ECO:0000256" key="11">
    <source>
        <dbReference type="ARBA" id="ARBA00022679"/>
    </source>
</evidence>
<dbReference type="OrthoDB" id="9799422at2"/>